<feature type="transmembrane region" description="Helical" evidence="1">
    <location>
        <begin position="45"/>
        <end position="67"/>
    </location>
</feature>
<dbReference type="EMBL" id="JACHCA010000009">
    <property type="protein sequence ID" value="MBB6129435.1"/>
    <property type="molecule type" value="Genomic_DNA"/>
</dbReference>
<reference evidence="2 3" key="1">
    <citation type="submission" date="2020-08" db="EMBL/GenBank/DDBJ databases">
        <title>Genomic Encyclopedia of Type Strains, Phase IV (KMG-V): Genome sequencing to study the core and pangenomes of soil and plant-associated prokaryotes.</title>
        <authorList>
            <person name="Whitman W."/>
        </authorList>
    </citation>
    <scope>NUCLEOTIDE SEQUENCE [LARGE SCALE GENOMIC DNA]</scope>
    <source>
        <strain evidence="2 3">MP601</strain>
    </source>
</reference>
<gene>
    <name evidence="2" type="ORF">HDF22_003561</name>
</gene>
<accession>A0A841JM48</accession>
<evidence type="ECO:0000313" key="2">
    <source>
        <dbReference type="EMBL" id="MBB6129435.1"/>
    </source>
</evidence>
<keyword evidence="1" id="KW-1133">Transmembrane helix</keyword>
<keyword evidence="1" id="KW-0472">Membrane</keyword>
<dbReference type="AlphaFoldDB" id="A0A841JM48"/>
<comment type="caution">
    <text evidence="2">The sequence shown here is derived from an EMBL/GenBank/DDBJ whole genome shotgun (WGS) entry which is preliminary data.</text>
</comment>
<name>A0A841JM48_9SPHI</name>
<evidence type="ECO:0000313" key="3">
    <source>
        <dbReference type="Proteomes" id="UP000548326"/>
    </source>
</evidence>
<feature type="transmembrane region" description="Helical" evidence="1">
    <location>
        <begin position="107"/>
        <end position="126"/>
    </location>
</feature>
<sequence>MFNSLFKKLNSGQDQDNDKPKQVATSVILLYIGFILSMITDWLDGITAVPFIIVFIVISLVITAVSAGKKWARILILLFVIFNLLSFGFNIAQLLNHSVKEKFTNLVMVLYSMEIIIELIALRLLFSKPANSWFNEQREEIT</sequence>
<proteinExistence type="predicted"/>
<dbReference type="RefSeq" id="WP_183588532.1">
    <property type="nucleotide sequence ID" value="NZ_JACHCA010000009.1"/>
</dbReference>
<organism evidence="2 3">
    <name type="scientific">Mucilaginibacter lappiensis</name>
    <dbReference type="NCBI Taxonomy" id="354630"/>
    <lineage>
        <taxon>Bacteria</taxon>
        <taxon>Pseudomonadati</taxon>
        <taxon>Bacteroidota</taxon>
        <taxon>Sphingobacteriia</taxon>
        <taxon>Sphingobacteriales</taxon>
        <taxon>Sphingobacteriaceae</taxon>
        <taxon>Mucilaginibacter</taxon>
    </lineage>
</organism>
<evidence type="ECO:0000256" key="1">
    <source>
        <dbReference type="SAM" id="Phobius"/>
    </source>
</evidence>
<feature type="transmembrane region" description="Helical" evidence="1">
    <location>
        <begin position="21"/>
        <end position="39"/>
    </location>
</feature>
<keyword evidence="1" id="KW-0812">Transmembrane</keyword>
<feature type="transmembrane region" description="Helical" evidence="1">
    <location>
        <begin position="74"/>
        <end position="95"/>
    </location>
</feature>
<dbReference type="Proteomes" id="UP000548326">
    <property type="component" value="Unassembled WGS sequence"/>
</dbReference>
<protein>
    <submittedName>
        <fullName evidence="2">Uncharacterized protein</fullName>
    </submittedName>
</protein>